<reference evidence="1 2" key="1">
    <citation type="submission" date="2021-05" db="EMBL/GenBank/DDBJ databases">
        <title>The draft genome of Geobacter luticola JCM 17780.</title>
        <authorList>
            <person name="Xu Z."/>
            <person name="Masuda Y."/>
            <person name="Itoh H."/>
            <person name="Senoo K."/>
        </authorList>
    </citation>
    <scope>NUCLEOTIDE SEQUENCE [LARGE SCALE GENOMIC DNA]</scope>
    <source>
        <strain evidence="1 2">JCM 17780</strain>
    </source>
</reference>
<dbReference type="InterPro" id="IPR007460">
    <property type="entry name" value="BrnT_toxin"/>
</dbReference>
<accession>A0ABS5S8E8</accession>
<keyword evidence="2" id="KW-1185">Reference proteome</keyword>
<dbReference type="InterPro" id="IPR038573">
    <property type="entry name" value="BrnT_sf"/>
</dbReference>
<sequence>MAYEWDDNKREANLAKHGVDFADAQWFDWSCAYIKPDTRKNYGEPRYVAVGPIKGRLHVMIFTTRSSAIRIIGLRKANPREEKHYEEKA</sequence>
<proteinExistence type="predicted"/>
<organism evidence="1 2">
    <name type="scientific">Geomobilimonas luticola</name>
    <dbReference type="NCBI Taxonomy" id="1114878"/>
    <lineage>
        <taxon>Bacteria</taxon>
        <taxon>Pseudomonadati</taxon>
        <taxon>Thermodesulfobacteriota</taxon>
        <taxon>Desulfuromonadia</taxon>
        <taxon>Geobacterales</taxon>
        <taxon>Geobacteraceae</taxon>
        <taxon>Geomobilimonas</taxon>
    </lineage>
</organism>
<dbReference type="Proteomes" id="UP000756860">
    <property type="component" value="Unassembled WGS sequence"/>
</dbReference>
<evidence type="ECO:0000313" key="2">
    <source>
        <dbReference type="Proteomes" id="UP000756860"/>
    </source>
</evidence>
<evidence type="ECO:0000313" key="1">
    <source>
        <dbReference type="EMBL" id="MBT0651425.1"/>
    </source>
</evidence>
<protein>
    <submittedName>
        <fullName evidence="1">BrnT family toxin</fullName>
    </submittedName>
</protein>
<gene>
    <name evidence="1" type="ORF">KI810_00015</name>
</gene>
<dbReference type="EMBL" id="JAHCVK010000001">
    <property type="protein sequence ID" value="MBT0651425.1"/>
    <property type="molecule type" value="Genomic_DNA"/>
</dbReference>
<name>A0ABS5S8E8_9BACT</name>
<comment type="caution">
    <text evidence="1">The sequence shown here is derived from an EMBL/GenBank/DDBJ whole genome shotgun (WGS) entry which is preliminary data.</text>
</comment>
<dbReference type="Pfam" id="PF04365">
    <property type="entry name" value="BrnT_toxin"/>
    <property type="match status" value="1"/>
</dbReference>
<dbReference type="Gene3D" id="3.10.450.530">
    <property type="entry name" value="Ribonuclease toxin, BrnT, of type II toxin-antitoxin system"/>
    <property type="match status" value="1"/>
</dbReference>
<dbReference type="RefSeq" id="WP_214173443.1">
    <property type="nucleotide sequence ID" value="NZ_JAHCVK010000001.1"/>
</dbReference>